<dbReference type="InterPro" id="IPR050706">
    <property type="entry name" value="Cyclic-di-GMP_PDE-like"/>
</dbReference>
<dbReference type="AlphaFoldDB" id="A0AAE2ZRB9"/>
<dbReference type="SMART" id="SM00052">
    <property type="entry name" value="EAL"/>
    <property type="match status" value="1"/>
</dbReference>
<dbReference type="Gene3D" id="3.20.20.450">
    <property type="entry name" value="EAL domain"/>
    <property type="match status" value="1"/>
</dbReference>
<evidence type="ECO:0000313" key="6">
    <source>
        <dbReference type="Proteomes" id="UP001196509"/>
    </source>
</evidence>
<keyword evidence="6" id="KW-1185">Reference proteome</keyword>
<dbReference type="Gene3D" id="3.30.70.270">
    <property type="match status" value="1"/>
</dbReference>
<dbReference type="SUPFAM" id="SSF141868">
    <property type="entry name" value="EAL domain-like"/>
    <property type="match status" value="1"/>
</dbReference>
<dbReference type="GO" id="GO:0071111">
    <property type="term" value="F:cyclic-guanylate-specific phosphodiesterase activity"/>
    <property type="evidence" value="ECO:0007669"/>
    <property type="project" value="InterPro"/>
</dbReference>
<evidence type="ECO:0000259" key="3">
    <source>
        <dbReference type="PROSITE" id="PS50883"/>
    </source>
</evidence>
<dbReference type="RefSeq" id="WP_220230237.1">
    <property type="nucleotide sequence ID" value="NZ_JAICBX010000004.1"/>
</dbReference>
<evidence type="ECO:0000259" key="4">
    <source>
        <dbReference type="PROSITE" id="PS50887"/>
    </source>
</evidence>
<keyword evidence="1" id="KW-0175">Coiled coil</keyword>
<evidence type="ECO:0000256" key="2">
    <source>
        <dbReference type="SAM" id="Phobius"/>
    </source>
</evidence>
<comment type="caution">
    <text evidence="5">The sequence shown here is derived from an EMBL/GenBank/DDBJ whole genome shotgun (WGS) entry which is preliminary data.</text>
</comment>
<feature type="transmembrane region" description="Helical" evidence="2">
    <location>
        <begin position="9"/>
        <end position="27"/>
    </location>
</feature>
<keyword evidence="2" id="KW-0472">Membrane</keyword>
<dbReference type="InterPro" id="IPR001633">
    <property type="entry name" value="EAL_dom"/>
</dbReference>
<sequence>MYLPIVRSYLAATSIYYCLLTPAHLFYRNGVEWPFLAGAAVAAALAAVGFLQCRRTPAFGTLELWGLIANLAIIANIWIAIELTFDPTKLVYFIVAAMIFASVGVSLRQIMVSVAVTLGGMAYQIVCNGHGLGFFLEYVGLGAAVASIGVWWLTRQALLQVIATRSTARQQQEKAERLEKEARLQADADTMTGLPNRARLFHELDKRMNGLKQGGQAFLLAILALDGLDLKDDGIGHRSGAGLFKQVASNLQLAAGGQNFCARMGQGAFAVISDDPETVADPESFALRLRTALSGEYHLDPDTVNLSASSGHYVCSIPNLTTTAVVERAEFALSMAKDRPGGEGDASTGIAEERENWFALERALRASDIGREFSVRFQPQVDLSSGEATGFEALARWNSPTLGETPPSVFIRIAETSGFISKLSPALLEKALAHAKAWPEALPVSFNLSALDLVSTTTIDRICEVVERSGVAPGRIEFEITETALMHDFRLARGNLRRFAECGHPVALDDFGVGYSNFSYLKQLPITKLKVDKSFLDGLGEDPAALKLVRAMIELAESLGMACVFEGVETQEEAQSLASVGGSIIQGYLVGEPMDPEAVAGFLQDFGQGDARHVKILGPGSA</sequence>
<dbReference type="Pfam" id="PF00563">
    <property type="entry name" value="EAL"/>
    <property type="match status" value="1"/>
</dbReference>
<feature type="domain" description="GGDEF" evidence="4">
    <location>
        <begin position="216"/>
        <end position="353"/>
    </location>
</feature>
<dbReference type="InterPro" id="IPR035919">
    <property type="entry name" value="EAL_sf"/>
</dbReference>
<dbReference type="PANTHER" id="PTHR33121:SF71">
    <property type="entry name" value="OXYGEN SENSOR PROTEIN DOSP"/>
    <property type="match status" value="1"/>
</dbReference>
<evidence type="ECO:0000313" key="5">
    <source>
        <dbReference type="EMBL" id="MBW8639511.1"/>
    </source>
</evidence>
<protein>
    <submittedName>
        <fullName evidence="5">EAL domain-containing protein</fullName>
    </submittedName>
</protein>
<gene>
    <name evidence="5" type="ORF">K1W69_20120</name>
</gene>
<dbReference type="PROSITE" id="PS50883">
    <property type="entry name" value="EAL"/>
    <property type="match status" value="1"/>
</dbReference>
<feature type="transmembrane region" description="Helical" evidence="2">
    <location>
        <begin position="64"/>
        <end position="85"/>
    </location>
</feature>
<organism evidence="5 6">
    <name type="scientific">Flavimaribacter sediminis</name>
    <dbReference type="NCBI Taxonomy" id="2865987"/>
    <lineage>
        <taxon>Bacteria</taxon>
        <taxon>Pseudomonadati</taxon>
        <taxon>Pseudomonadota</taxon>
        <taxon>Alphaproteobacteria</taxon>
        <taxon>Hyphomicrobiales</taxon>
        <taxon>Rhizobiaceae</taxon>
        <taxon>Flavimaribacter</taxon>
    </lineage>
</organism>
<keyword evidence="2" id="KW-0812">Transmembrane</keyword>
<feature type="transmembrane region" description="Helical" evidence="2">
    <location>
        <begin position="33"/>
        <end position="52"/>
    </location>
</feature>
<dbReference type="PANTHER" id="PTHR33121">
    <property type="entry name" value="CYCLIC DI-GMP PHOSPHODIESTERASE PDEF"/>
    <property type="match status" value="1"/>
</dbReference>
<dbReference type="Pfam" id="PF00990">
    <property type="entry name" value="GGDEF"/>
    <property type="match status" value="1"/>
</dbReference>
<dbReference type="EMBL" id="JAICBX010000004">
    <property type="protein sequence ID" value="MBW8639511.1"/>
    <property type="molecule type" value="Genomic_DNA"/>
</dbReference>
<feature type="transmembrane region" description="Helical" evidence="2">
    <location>
        <begin position="132"/>
        <end position="153"/>
    </location>
</feature>
<dbReference type="Proteomes" id="UP001196509">
    <property type="component" value="Unassembled WGS sequence"/>
</dbReference>
<feature type="domain" description="EAL" evidence="3">
    <location>
        <begin position="357"/>
        <end position="607"/>
    </location>
</feature>
<dbReference type="InterPro" id="IPR043128">
    <property type="entry name" value="Rev_trsase/Diguanyl_cyclase"/>
</dbReference>
<name>A0AAE2ZRB9_9HYPH</name>
<dbReference type="SUPFAM" id="SSF55073">
    <property type="entry name" value="Nucleotide cyclase"/>
    <property type="match status" value="1"/>
</dbReference>
<feature type="coiled-coil region" evidence="1">
    <location>
        <begin position="161"/>
        <end position="188"/>
    </location>
</feature>
<dbReference type="NCBIfam" id="TIGR00254">
    <property type="entry name" value="GGDEF"/>
    <property type="match status" value="1"/>
</dbReference>
<accession>A0AAE2ZRB9</accession>
<dbReference type="InterPro" id="IPR029787">
    <property type="entry name" value="Nucleotide_cyclase"/>
</dbReference>
<keyword evidence="2" id="KW-1133">Transmembrane helix</keyword>
<feature type="transmembrane region" description="Helical" evidence="2">
    <location>
        <begin position="91"/>
        <end position="120"/>
    </location>
</feature>
<reference evidence="5" key="1">
    <citation type="submission" date="2021-08" db="EMBL/GenBank/DDBJ databases">
        <title>Hoeflea bacterium WL0058 sp. nov., isolated from the sediment.</title>
        <authorList>
            <person name="Wang L."/>
            <person name="Zhang D."/>
        </authorList>
    </citation>
    <scope>NUCLEOTIDE SEQUENCE</scope>
    <source>
        <strain evidence="5">WL0058</strain>
    </source>
</reference>
<dbReference type="PROSITE" id="PS50887">
    <property type="entry name" value="GGDEF"/>
    <property type="match status" value="1"/>
</dbReference>
<dbReference type="InterPro" id="IPR000160">
    <property type="entry name" value="GGDEF_dom"/>
</dbReference>
<proteinExistence type="predicted"/>
<dbReference type="CDD" id="cd01948">
    <property type="entry name" value="EAL"/>
    <property type="match status" value="1"/>
</dbReference>
<evidence type="ECO:0000256" key="1">
    <source>
        <dbReference type="SAM" id="Coils"/>
    </source>
</evidence>
<dbReference type="SMART" id="SM00267">
    <property type="entry name" value="GGDEF"/>
    <property type="match status" value="1"/>
</dbReference>